<evidence type="ECO:0000256" key="3">
    <source>
        <dbReference type="SAM" id="SignalP"/>
    </source>
</evidence>
<name>A0ABW4RBS3_9RHOB</name>
<dbReference type="RefSeq" id="WP_379145275.1">
    <property type="nucleotide sequence ID" value="NZ_JBHUEN010000053.1"/>
</dbReference>
<proteinExistence type="predicted"/>
<reference evidence="6" key="1">
    <citation type="journal article" date="2019" name="Int. J. Syst. Evol. Microbiol.">
        <title>The Global Catalogue of Microorganisms (GCM) 10K type strain sequencing project: providing services to taxonomists for standard genome sequencing and annotation.</title>
        <authorList>
            <consortium name="The Broad Institute Genomics Platform"/>
            <consortium name="The Broad Institute Genome Sequencing Center for Infectious Disease"/>
            <person name="Wu L."/>
            <person name="Ma J."/>
        </authorList>
    </citation>
    <scope>NUCLEOTIDE SEQUENCE [LARGE SCALE GENOMIC DNA]</scope>
    <source>
        <strain evidence="6">CCUG 56029</strain>
    </source>
</reference>
<evidence type="ECO:0000313" key="5">
    <source>
        <dbReference type="EMBL" id="MFD1883719.1"/>
    </source>
</evidence>
<dbReference type="Proteomes" id="UP001597213">
    <property type="component" value="Unassembled WGS sequence"/>
</dbReference>
<dbReference type="Pfam" id="PF09375">
    <property type="entry name" value="Peptidase_M75"/>
    <property type="match status" value="1"/>
</dbReference>
<dbReference type="InterPro" id="IPR018976">
    <property type="entry name" value="Imelysin-like"/>
</dbReference>
<comment type="caution">
    <text evidence="5">The sequence shown here is derived from an EMBL/GenBank/DDBJ whole genome shotgun (WGS) entry which is preliminary data.</text>
</comment>
<keyword evidence="2 3" id="KW-0732">Signal</keyword>
<dbReference type="Gene3D" id="1.20.1420.20">
    <property type="entry name" value="M75 peptidase, HXXE motif"/>
    <property type="match status" value="1"/>
</dbReference>
<evidence type="ECO:0000256" key="2">
    <source>
        <dbReference type="ARBA" id="ARBA00022729"/>
    </source>
</evidence>
<dbReference type="InterPro" id="IPR034984">
    <property type="entry name" value="Imelysin-like_IPPA"/>
</dbReference>
<evidence type="ECO:0000313" key="6">
    <source>
        <dbReference type="Proteomes" id="UP001597213"/>
    </source>
</evidence>
<keyword evidence="6" id="KW-1185">Reference proteome</keyword>
<organism evidence="5 6">
    <name type="scientific">Paracoccus pacificus</name>
    <dbReference type="NCBI Taxonomy" id="1463598"/>
    <lineage>
        <taxon>Bacteria</taxon>
        <taxon>Pseudomonadati</taxon>
        <taxon>Pseudomonadota</taxon>
        <taxon>Alphaproteobacteria</taxon>
        <taxon>Rhodobacterales</taxon>
        <taxon>Paracoccaceae</taxon>
        <taxon>Paracoccus</taxon>
    </lineage>
</organism>
<comment type="subcellular location">
    <subcellularLocation>
        <location evidence="1">Cell envelope</location>
    </subcellularLocation>
</comment>
<evidence type="ECO:0000256" key="1">
    <source>
        <dbReference type="ARBA" id="ARBA00004196"/>
    </source>
</evidence>
<dbReference type="CDD" id="cd14659">
    <property type="entry name" value="Imelysin-like_IPPA"/>
    <property type="match status" value="1"/>
</dbReference>
<feature type="chain" id="PRO_5046440514" evidence="3">
    <location>
        <begin position="27"/>
        <end position="333"/>
    </location>
</feature>
<feature type="domain" description="Imelysin-like" evidence="4">
    <location>
        <begin position="36"/>
        <end position="308"/>
    </location>
</feature>
<evidence type="ECO:0000259" key="4">
    <source>
        <dbReference type="Pfam" id="PF09375"/>
    </source>
</evidence>
<feature type="signal peptide" evidence="3">
    <location>
        <begin position="1"/>
        <end position="26"/>
    </location>
</feature>
<dbReference type="EMBL" id="JBHUEN010000053">
    <property type="protein sequence ID" value="MFD1883719.1"/>
    <property type="molecule type" value="Genomic_DNA"/>
</dbReference>
<gene>
    <name evidence="5" type="ORF">ACFSCT_18575</name>
</gene>
<accession>A0ABW4RBS3</accession>
<protein>
    <submittedName>
        <fullName evidence="5">Imelysin family protein</fullName>
    </submittedName>
</protein>
<dbReference type="InterPro" id="IPR038352">
    <property type="entry name" value="Imelysin_sf"/>
</dbReference>
<sequence length="333" mass="35336">MRNFSLILSALLPAGCAMLISGVAVAGTAEVVRDLALPGYQAFADQTVIYRDAAEKDCGVNAMREGYDAVFDTWLQVQPLMFGPAEEHGRALAVVFWPDPKGMAARSISAAMKGDPATLDDPEAFAKGSVAGRGLLALEKLLYDPALMDQPQSCALRRAIARDLARTGDQILTGWKQGYAEALLDPANKGDGTYLDDKEVLQMLYTQVLAALEMDEDKRIGRPLATADRPRPELAEAALSGRAQRNLVQSLNGIEAFVAALCPECGKTQAALDQAETAASALDDPSFAGIATPEGWNRLDAVRAKISEARQIAQVEIAGALGVTKGFNAADGD</sequence>